<accession>A0A9K3HT22</accession>
<dbReference type="Gramene" id="mRNA:HanXRQr2_Chr11g0509821">
    <property type="protein sequence ID" value="mRNA:HanXRQr2_Chr11g0509821"/>
    <property type="gene ID" value="HanXRQr2_Chr11g0509821"/>
</dbReference>
<comment type="caution">
    <text evidence="1">The sequence shown here is derived from an EMBL/GenBank/DDBJ whole genome shotgun (WGS) entry which is preliminary data.</text>
</comment>
<organism evidence="1 2">
    <name type="scientific">Helianthus annuus</name>
    <name type="common">Common sunflower</name>
    <dbReference type="NCBI Taxonomy" id="4232"/>
    <lineage>
        <taxon>Eukaryota</taxon>
        <taxon>Viridiplantae</taxon>
        <taxon>Streptophyta</taxon>
        <taxon>Embryophyta</taxon>
        <taxon>Tracheophyta</taxon>
        <taxon>Spermatophyta</taxon>
        <taxon>Magnoliopsida</taxon>
        <taxon>eudicotyledons</taxon>
        <taxon>Gunneridae</taxon>
        <taxon>Pentapetalae</taxon>
        <taxon>asterids</taxon>
        <taxon>campanulids</taxon>
        <taxon>Asterales</taxon>
        <taxon>Asteraceae</taxon>
        <taxon>Asteroideae</taxon>
        <taxon>Heliantheae alliance</taxon>
        <taxon>Heliantheae</taxon>
        <taxon>Helianthus</taxon>
    </lineage>
</organism>
<protein>
    <submittedName>
        <fullName evidence="1">Uncharacterized protein</fullName>
    </submittedName>
</protein>
<evidence type="ECO:0000313" key="2">
    <source>
        <dbReference type="Proteomes" id="UP000215914"/>
    </source>
</evidence>
<name>A0A9K3HT22_HELAN</name>
<dbReference type="EMBL" id="MNCJ02000326">
    <property type="protein sequence ID" value="KAF5783600.1"/>
    <property type="molecule type" value="Genomic_DNA"/>
</dbReference>
<dbReference type="AlphaFoldDB" id="A0A9K3HT22"/>
<evidence type="ECO:0000313" key="1">
    <source>
        <dbReference type="EMBL" id="KAF5783600.1"/>
    </source>
</evidence>
<proteinExistence type="predicted"/>
<reference evidence="1" key="2">
    <citation type="submission" date="2020-06" db="EMBL/GenBank/DDBJ databases">
        <title>Helianthus annuus Genome sequencing and assembly Release 2.</title>
        <authorList>
            <person name="Gouzy J."/>
            <person name="Langlade N."/>
            <person name="Munos S."/>
        </authorList>
    </citation>
    <scope>NUCLEOTIDE SEQUENCE</scope>
    <source>
        <tissue evidence="1">Leaves</tissue>
    </source>
</reference>
<keyword evidence="2" id="KW-1185">Reference proteome</keyword>
<dbReference type="Proteomes" id="UP000215914">
    <property type="component" value="Unassembled WGS sequence"/>
</dbReference>
<gene>
    <name evidence="1" type="ORF">HanXRQr2_Chr11g0509821</name>
</gene>
<reference evidence="1" key="1">
    <citation type="journal article" date="2017" name="Nature">
        <title>The sunflower genome provides insights into oil metabolism, flowering and Asterid evolution.</title>
        <authorList>
            <person name="Badouin H."/>
            <person name="Gouzy J."/>
            <person name="Grassa C.J."/>
            <person name="Murat F."/>
            <person name="Staton S.E."/>
            <person name="Cottret L."/>
            <person name="Lelandais-Briere C."/>
            <person name="Owens G.L."/>
            <person name="Carrere S."/>
            <person name="Mayjonade B."/>
            <person name="Legrand L."/>
            <person name="Gill N."/>
            <person name="Kane N.C."/>
            <person name="Bowers J.E."/>
            <person name="Hubner S."/>
            <person name="Bellec A."/>
            <person name="Berard A."/>
            <person name="Berges H."/>
            <person name="Blanchet N."/>
            <person name="Boniface M.C."/>
            <person name="Brunel D."/>
            <person name="Catrice O."/>
            <person name="Chaidir N."/>
            <person name="Claudel C."/>
            <person name="Donnadieu C."/>
            <person name="Faraut T."/>
            <person name="Fievet G."/>
            <person name="Helmstetter N."/>
            <person name="King M."/>
            <person name="Knapp S.J."/>
            <person name="Lai Z."/>
            <person name="Le Paslier M.C."/>
            <person name="Lippi Y."/>
            <person name="Lorenzon L."/>
            <person name="Mandel J.R."/>
            <person name="Marage G."/>
            <person name="Marchand G."/>
            <person name="Marquand E."/>
            <person name="Bret-Mestries E."/>
            <person name="Morien E."/>
            <person name="Nambeesan S."/>
            <person name="Nguyen T."/>
            <person name="Pegot-Espagnet P."/>
            <person name="Pouilly N."/>
            <person name="Raftis F."/>
            <person name="Sallet E."/>
            <person name="Schiex T."/>
            <person name="Thomas J."/>
            <person name="Vandecasteele C."/>
            <person name="Vares D."/>
            <person name="Vear F."/>
            <person name="Vautrin S."/>
            <person name="Crespi M."/>
            <person name="Mangin B."/>
            <person name="Burke J.M."/>
            <person name="Salse J."/>
            <person name="Munos S."/>
            <person name="Vincourt P."/>
            <person name="Rieseberg L.H."/>
            <person name="Langlade N.B."/>
        </authorList>
    </citation>
    <scope>NUCLEOTIDE SEQUENCE</scope>
    <source>
        <tissue evidence="1">Leaves</tissue>
    </source>
</reference>
<sequence length="48" mass="5190">MGVIKAIIFSGSKQGQDMQIWNGINGQVLISATSRCGTEFWVCAEEKG</sequence>